<evidence type="ECO:0000256" key="1">
    <source>
        <dbReference type="SAM" id="MobiDB-lite"/>
    </source>
</evidence>
<dbReference type="EMBL" id="JBHUFV010000061">
    <property type="protein sequence ID" value="MFD1937585.1"/>
    <property type="molecule type" value="Genomic_DNA"/>
</dbReference>
<protein>
    <submittedName>
        <fullName evidence="3">Uncharacterized protein</fullName>
    </submittedName>
</protein>
<keyword evidence="2" id="KW-0732">Signal</keyword>
<proteinExistence type="predicted"/>
<dbReference type="RefSeq" id="WP_379578904.1">
    <property type="nucleotide sequence ID" value="NZ_JBHUFV010000061.1"/>
</dbReference>
<organism evidence="3 4">
    <name type="scientific">Nonomuraea mangrovi</name>
    <dbReference type="NCBI Taxonomy" id="2316207"/>
    <lineage>
        <taxon>Bacteria</taxon>
        <taxon>Bacillati</taxon>
        <taxon>Actinomycetota</taxon>
        <taxon>Actinomycetes</taxon>
        <taxon>Streptosporangiales</taxon>
        <taxon>Streptosporangiaceae</taxon>
        <taxon>Nonomuraea</taxon>
    </lineage>
</organism>
<feature type="compositionally biased region" description="Low complexity" evidence="1">
    <location>
        <begin position="30"/>
        <end position="52"/>
    </location>
</feature>
<feature type="region of interest" description="Disordered" evidence="1">
    <location>
        <begin position="29"/>
        <end position="58"/>
    </location>
</feature>
<feature type="chain" id="PRO_5047187465" evidence="2">
    <location>
        <begin position="19"/>
        <end position="417"/>
    </location>
</feature>
<sequence>MKIAQRATAAAALLSLLAACSGGTGRERVTAAATASPTTSSSPGPGASPAPTHSRQWKGAGKLSLEPDAGVADIVATGPRQAWAHAFQDAEFEEDPGFGVVFRWNGSTWSRLPDPPIFGYGSFDATGPDDLWIAGSDTVAHWDGRRWTQQRPFGISKDEVFDDIATDGDTVVLIGTRADGRPFTATGGRGRFRLESGPSQGRFSAVTARSGHAWMVGAAPNEDCTDIGPAVEHSVKEDREGYRRWRTMSLPLAPGGTLTSVAQISPTDVWAVGKVVRSSQTRRSAADSCDEWVAHVMHEEEDLTVVPLVMHWDGRSWQRVAPPPMNATLTGVTAVGPDDVWILGHDLDRPGDALFLHFDGKNWTREYAPNGKMRVVAAIPGSKDVWAVGETGVYGDYAPGGEAVVLRRDGRVRPGRA</sequence>
<gene>
    <name evidence="3" type="ORF">ACFSKW_39570</name>
</gene>
<name>A0ABW4T989_9ACTN</name>
<reference evidence="4" key="1">
    <citation type="journal article" date="2019" name="Int. J. Syst. Evol. Microbiol.">
        <title>The Global Catalogue of Microorganisms (GCM) 10K type strain sequencing project: providing services to taxonomists for standard genome sequencing and annotation.</title>
        <authorList>
            <consortium name="The Broad Institute Genomics Platform"/>
            <consortium name="The Broad Institute Genome Sequencing Center for Infectious Disease"/>
            <person name="Wu L."/>
            <person name="Ma J."/>
        </authorList>
    </citation>
    <scope>NUCLEOTIDE SEQUENCE [LARGE SCALE GENOMIC DNA]</scope>
    <source>
        <strain evidence="4">ICMP 6774ER</strain>
    </source>
</reference>
<evidence type="ECO:0000313" key="3">
    <source>
        <dbReference type="EMBL" id="MFD1937585.1"/>
    </source>
</evidence>
<dbReference type="Proteomes" id="UP001597368">
    <property type="component" value="Unassembled WGS sequence"/>
</dbReference>
<dbReference type="PROSITE" id="PS51257">
    <property type="entry name" value="PROKAR_LIPOPROTEIN"/>
    <property type="match status" value="1"/>
</dbReference>
<keyword evidence="4" id="KW-1185">Reference proteome</keyword>
<feature type="signal peptide" evidence="2">
    <location>
        <begin position="1"/>
        <end position="18"/>
    </location>
</feature>
<accession>A0ABW4T989</accession>
<evidence type="ECO:0000313" key="4">
    <source>
        <dbReference type="Proteomes" id="UP001597368"/>
    </source>
</evidence>
<evidence type="ECO:0000256" key="2">
    <source>
        <dbReference type="SAM" id="SignalP"/>
    </source>
</evidence>
<comment type="caution">
    <text evidence="3">The sequence shown here is derived from an EMBL/GenBank/DDBJ whole genome shotgun (WGS) entry which is preliminary data.</text>
</comment>